<evidence type="ECO:0000313" key="2">
    <source>
        <dbReference type="EMBL" id="OGM01203.1"/>
    </source>
</evidence>
<feature type="region of interest" description="Disordered" evidence="1">
    <location>
        <begin position="1"/>
        <end position="29"/>
    </location>
</feature>
<protein>
    <submittedName>
        <fullName evidence="2">Uncharacterized protein</fullName>
    </submittedName>
</protein>
<feature type="compositionally biased region" description="Basic and acidic residues" evidence="1">
    <location>
        <begin position="107"/>
        <end position="117"/>
    </location>
</feature>
<feature type="compositionally biased region" description="Basic and acidic residues" evidence="1">
    <location>
        <begin position="15"/>
        <end position="29"/>
    </location>
</feature>
<proteinExistence type="predicted"/>
<reference evidence="2 3" key="1">
    <citation type="journal article" date="2016" name="Nat. Commun.">
        <title>Thousands of microbial genomes shed light on interconnected biogeochemical processes in an aquifer system.</title>
        <authorList>
            <person name="Anantharaman K."/>
            <person name="Brown C.T."/>
            <person name="Hug L.A."/>
            <person name="Sharon I."/>
            <person name="Castelle C.J."/>
            <person name="Probst A.J."/>
            <person name="Thomas B.C."/>
            <person name="Singh A."/>
            <person name="Wilkins M.J."/>
            <person name="Karaoz U."/>
            <person name="Brodie E.L."/>
            <person name="Williams K.H."/>
            <person name="Hubbard S.S."/>
            <person name="Banfield J.F."/>
        </authorList>
    </citation>
    <scope>NUCLEOTIDE SEQUENCE [LARGE SCALE GENOMIC DNA]</scope>
</reference>
<gene>
    <name evidence="2" type="ORF">A2480_02625</name>
</gene>
<evidence type="ECO:0000313" key="3">
    <source>
        <dbReference type="Proteomes" id="UP000176988"/>
    </source>
</evidence>
<name>A0A1F7WEI3_9BACT</name>
<sequence length="194" mass="22138">MNISRNETMAGYPRMDSEPDNEVRDTLPDINPLDEKFKEFDYFLMEHGGVLMDHTTGKYRENGLREKMRQFGLDEKEQLAYLARQEAGAEERVRTIREALDGSASQKEARRREETEIPSKLGKVRQEIAQTSSKSTIDQPNSLPRTPSNRVGLNTVQLSPKAAKAIQDEIILQTKQKNNSGILGKLRNLFFGKR</sequence>
<accession>A0A1F7WEI3</accession>
<dbReference type="EMBL" id="MGFG01000011">
    <property type="protein sequence ID" value="OGM01203.1"/>
    <property type="molecule type" value="Genomic_DNA"/>
</dbReference>
<organism evidence="2 3">
    <name type="scientific">Candidatus Uhrbacteria bacterium RIFOXYC2_FULL_47_19</name>
    <dbReference type="NCBI Taxonomy" id="1802424"/>
    <lineage>
        <taxon>Bacteria</taxon>
        <taxon>Candidatus Uhriibacteriota</taxon>
    </lineage>
</organism>
<dbReference type="AlphaFoldDB" id="A0A1F7WEI3"/>
<evidence type="ECO:0000256" key="1">
    <source>
        <dbReference type="SAM" id="MobiDB-lite"/>
    </source>
</evidence>
<comment type="caution">
    <text evidence="2">The sequence shown here is derived from an EMBL/GenBank/DDBJ whole genome shotgun (WGS) entry which is preliminary data.</text>
</comment>
<dbReference type="Proteomes" id="UP000176988">
    <property type="component" value="Unassembled WGS sequence"/>
</dbReference>
<feature type="region of interest" description="Disordered" evidence="1">
    <location>
        <begin position="100"/>
        <end position="152"/>
    </location>
</feature>
<feature type="compositionally biased region" description="Polar residues" evidence="1">
    <location>
        <begin position="128"/>
        <end position="152"/>
    </location>
</feature>